<reference evidence="1 2" key="1">
    <citation type="submission" date="2008-10" db="EMBL/GenBank/DDBJ databases">
        <title>Genome sequence of Bacillus cereus B4264.</title>
        <authorList>
            <person name="Dodson R.J."/>
            <person name="Durkin A.S."/>
            <person name="Rosovitz M.J."/>
            <person name="Rasko D.A."/>
            <person name="Hoffmaster A."/>
            <person name="Ravel J."/>
            <person name="Sutton G."/>
        </authorList>
    </citation>
    <scope>NUCLEOTIDE SEQUENCE [LARGE SCALE GENOMIC DNA]</scope>
    <source>
        <strain evidence="1 2">B4264</strain>
    </source>
</reference>
<dbReference type="HOGENOM" id="CLU_3324075_0_0_9"/>
<proteinExistence type="predicted"/>
<name>B7HF09_BACC4</name>
<gene>
    <name evidence="1" type="ordered locus">BCB4264_A4604</name>
</gene>
<sequence>MQITKKRSKIKKVLVYTWENENFHTEAFEVSELKVCKI</sequence>
<dbReference type="AlphaFoldDB" id="B7HF09"/>
<dbReference type="Proteomes" id="UP000007096">
    <property type="component" value="Chromosome"/>
</dbReference>
<dbReference type="EMBL" id="CP001176">
    <property type="protein sequence ID" value="ACK62236.1"/>
    <property type="molecule type" value="Genomic_DNA"/>
</dbReference>
<accession>B7HF09</accession>
<evidence type="ECO:0000313" key="2">
    <source>
        <dbReference type="Proteomes" id="UP000007096"/>
    </source>
</evidence>
<organism evidence="1 2">
    <name type="scientific">Bacillus cereus (strain B4264)</name>
    <dbReference type="NCBI Taxonomy" id="405532"/>
    <lineage>
        <taxon>Bacteria</taxon>
        <taxon>Bacillati</taxon>
        <taxon>Bacillota</taxon>
        <taxon>Bacilli</taxon>
        <taxon>Bacillales</taxon>
        <taxon>Bacillaceae</taxon>
        <taxon>Bacillus</taxon>
        <taxon>Bacillus cereus group</taxon>
    </lineage>
</organism>
<dbReference type="KEGG" id="bcb:BCB4264_A4604"/>
<protein>
    <submittedName>
        <fullName evidence="1">Uncharacterized protein</fullName>
    </submittedName>
</protein>
<evidence type="ECO:0000313" key="1">
    <source>
        <dbReference type="EMBL" id="ACK62236.1"/>
    </source>
</evidence>